<feature type="chain" id="PRO_5032456124" evidence="1">
    <location>
        <begin position="22"/>
        <end position="216"/>
    </location>
</feature>
<feature type="signal peptide" evidence="1">
    <location>
        <begin position="1"/>
        <end position="21"/>
    </location>
</feature>
<accession>A0A833V204</accession>
<dbReference type="EMBL" id="SWLB01000068">
    <property type="protein sequence ID" value="KAF3320352.1"/>
    <property type="molecule type" value="Genomic_DNA"/>
</dbReference>
<sequence>MARLFLLSFVLVVAAVEACHAVSPLEAYWFSVLPNTTMPNAIRNLIDPAMKDDKNRVKVREGMTQHVFILSGALPSAEYVRSTFFPIKDMYPGAQMNQGLNFDQTIIGVSPIKKIPYHSKLVVCHQEPSPQAVHYCHTNIAYEGYVVPLIGKDGSKVNAVAVCHHDTINFNRFFLELLNVEPGVEPVCHFLPINHLVWVSSEAMRKAVNICSDCVA</sequence>
<evidence type="ECO:0000259" key="2">
    <source>
        <dbReference type="PROSITE" id="PS51277"/>
    </source>
</evidence>
<dbReference type="InterPro" id="IPR044816">
    <property type="entry name" value="BURP"/>
</dbReference>
<comment type="caution">
    <text evidence="3">The sequence shown here is derived from an EMBL/GenBank/DDBJ whole genome shotgun (WGS) entry which is preliminary data.</text>
</comment>
<dbReference type="SMART" id="SM01045">
    <property type="entry name" value="BURP"/>
    <property type="match status" value="1"/>
</dbReference>
<dbReference type="AlphaFoldDB" id="A0A833V204"/>
<dbReference type="PANTHER" id="PTHR31236:SF2">
    <property type="entry name" value="BURP DOMAIN PROTEIN RD22"/>
    <property type="match status" value="1"/>
</dbReference>
<dbReference type="Pfam" id="PF03181">
    <property type="entry name" value="BURP"/>
    <property type="match status" value="1"/>
</dbReference>
<evidence type="ECO:0000313" key="4">
    <source>
        <dbReference type="Proteomes" id="UP000623129"/>
    </source>
</evidence>
<keyword evidence="4" id="KW-1185">Reference proteome</keyword>
<organism evidence="3 4">
    <name type="scientific">Carex littledalei</name>
    <dbReference type="NCBI Taxonomy" id="544730"/>
    <lineage>
        <taxon>Eukaryota</taxon>
        <taxon>Viridiplantae</taxon>
        <taxon>Streptophyta</taxon>
        <taxon>Embryophyta</taxon>
        <taxon>Tracheophyta</taxon>
        <taxon>Spermatophyta</taxon>
        <taxon>Magnoliopsida</taxon>
        <taxon>Liliopsida</taxon>
        <taxon>Poales</taxon>
        <taxon>Cyperaceae</taxon>
        <taxon>Cyperoideae</taxon>
        <taxon>Cariceae</taxon>
        <taxon>Carex</taxon>
        <taxon>Carex subgen. Euthyceras</taxon>
    </lineage>
</organism>
<dbReference type="InterPro" id="IPR004873">
    <property type="entry name" value="BURP_dom"/>
</dbReference>
<keyword evidence="1" id="KW-0732">Signal</keyword>
<feature type="domain" description="BURP" evidence="2">
    <location>
        <begin position="1"/>
        <end position="201"/>
    </location>
</feature>
<evidence type="ECO:0000313" key="3">
    <source>
        <dbReference type="EMBL" id="KAF3320352.1"/>
    </source>
</evidence>
<proteinExistence type="predicted"/>
<gene>
    <name evidence="3" type="ORF">FCM35_KLT22044</name>
</gene>
<evidence type="ECO:0000256" key="1">
    <source>
        <dbReference type="SAM" id="SignalP"/>
    </source>
</evidence>
<protein>
    <submittedName>
        <fullName evidence="3">BURP domain-containing protein 3</fullName>
    </submittedName>
</protein>
<dbReference type="Proteomes" id="UP000623129">
    <property type="component" value="Unassembled WGS sequence"/>
</dbReference>
<dbReference type="OrthoDB" id="1909293at2759"/>
<dbReference type="PANTHER" id="PTHR31236">
    <property type="entry name" value="BURP DOMAIN PROTEIN USPL1-LIKE"/>
    <property type="match status" value="1"/>
</dbReference>
<reference evidence="3" key="1">
    <citation type="submission" date="2020-01" db="EMBL/GenBank/DDBJ databases">
        <title>Genome sequence of Kobresia littledalei, the first chromosome-level genome in the family Cyperaceae.</title>
        <authorList>
            <person name="Qu G."/>
        </authorList>
    </citation>
    <scope>NUCLEOTIDE SEQUENCE</scope>
    <source>
        <strain evidence="3">C.B.Clarke</strain>
        <tissue evidence="3">Leaf</tissue>
    </source>
</reference>
<name>A0A833V204_9POAL</name>
<dbReference type="PROSITE" id="PS51277">
    <property type="entry name" value="BURP"/>
    <property type="match status" value="1"/>
</dbReference>